<proteinExistence type="predicted"/>
<feature type="domain" description="Zinc finger DksA/TraR C4-type" evidence="6">
    <location>
        <begin position="83"/>
        <end position="111"/>
    </location>
</feature>
<keyword evidence="2" id="KW-0863">Zinc-finger</keyword>
<organism evidence="7 8">
    <name type="scientific">Dictyobacter alpinus</name>
    <dbReference type="NCBI Taxonomy" id="2014873"/>
    <lineage>
        <taxon>Bacteria</taxon>
        <taxon>Bacillati</taxon>
        <taxon>Chloroflexota</taxon>
        <taxon>Ktedonobacteria</taxon>
        <taxon>Ktedonobacterales</taxon>
        <taxon>Dictyobacteraceae</taxon>
        <taxon>Dictyobacter</taxon>
    </lineage>
</organism>
<keyword evidence="8" id="KW-1185">Reference proteome</keyword>
<dbReference type="GO" id="GO:0008270">
    <property type="term" value="F:zinc ion binding"/>
    <property type="evidence" value="ECO:0007669"/>
    <property type="project" value="UniProtKB-KW"/>
</dbReference>
<evidence type="ECO:0000256" key="3">
    <source>
        <dbReference type="ARBA" id="ARBA00022833"/>
    </source>
</evidence>
<feature type="zinc finger region" description="dksA C4-type" evidence="4">
    <location>
        <begin position="88"/>
        <end position="112"/>
    </location>
</feature>
<sequence length="136" mass="15677">MAIDTKKMQKRLEDIRQELEGNLKDLTQPSAADYLTDPANDDYQDIEDEAVDEQQEQQDQAVKFNEQTKLDEVNAALKRIEDGTYGHCIVCGKVIPEKRLEAIPWAPRCIEDEEAFEQSLIREDEMVQDGENTRFS</sequence>
<dbReference type="RefSeq" id="WP_218027531.1">
    <property type="nucleotide sequence ID" value="NZ_BIFT01000001.1"/>
</dbReference>
<dbReference type="Pfam" id="PF01258">
    <property type="entry name" value="zf-dskA_traR"/>
    <property type="match status" value="1"/>
</dbReference>
<dbReference type="SUPFAM" id="SSF57716">
    <property type="entry name" value="Glucocorticoid receptor-like (DNA-binding domain)"/>
    <property type="match status" value="1"/>
</dbReference>
<dbReference type="SUPFAM" id="SSF109635">
    <property type="entry name" value="DnaK suppressor protein DksA, alpha-hairpin domain"/>
    <property type="match status" value="1"/>
</dbReference>
<evidence type="ECO:0000313" key="7">
    <source>
        <dbReference type="EMBL" id="GCE28967.1"/>
    </source>
</evidence>
<dbReference type="PANTHER" id="PTHR33823">
    <property type="entry name" value="RNA POLYMERASE-BINDING TRANSCRIPTION FACTOR DKSA-RELATED"/>
    <property type="match status" value="1"/>
</dbReference>
<reference evidence="8" key="1">
    <citation type="submission" date="2018-12" db="EMBL/GenBank/DDBJ databases">
        <title>Tengunoibacter tsumagoiensis gen. nov., sp. nov., Dictyobacter kobayashii sp. nov., D. alpinus sp. nov., and D. joshuensis sp. nov. and description of Dictyobacteraceae fam. nov. within the order Ktedonobacterales isolated from Tengu-no-mugimeshi.</title>
        <authorList>
            <person name="Wang C.M."/>
            <person name="Zheng Y."/>
            <person name="Sakai Y."/>
            <person name="Toyoda A."/>
            <person name="Minakuchi Y."/>
            <person name="Abe K."/>
            <person name="Yokota A."/>
            <person name="Yabe S."/>
        </authorList>
    </citation>
    <scope>NUCLEOTIDE SEQUENCE [LARGE SCALE GENOMIC DNA]</scope>
    <source>
        <strain evidence="8">Uno16</strain>
    </source>
</reference>
<evidence type="ECO:0000256" key="2">
    <source>
        <dbReference type="ARBA" id="ARBA00022771"/>
    </source>
</evidence>
<dbReference type="PROSITE" id="PS51128">
    <property type="entry name" value="ZF_DKSA_2"/>
    <property type="match status" value="1"/>
</dbReference>
<dbReference type="AlphaFoldDB" id="A0A402BCF4"/>
<dbReference type="EMBL" id="BIFT01000001">
    <property type="protein sequence ID" value="GCE28967.1"/>
    <property type="molecule type" value="Genomic_DNA"/>
</dbReference>
<comment type="caution">
    <text evidence="7">The sequence shown here is derived from an EMBL/GenBank/DDBJ whole genome shotgun (WGS) entry which is preliminary data.</text>
</comment>
<dbReference type="InterPro" id="IPR000962">
    <property type="entry name" value="Znf_DskA_TraR"/>
</dbReference>
<evidence type="ECO:0000259" key="6">
    <source>
        <dbReference type="Pfam" id="PF01258"/>
    </source>
</evidence>
<feature type="region of interest" description="Disordered" evidence="5">
    <location>
        <begin position="21"/>
        <end position="42"/>
    </location>
</feature>
<evidence type="ECO:0000313" key="8">
    <source>
        <dbReference type="Proteomes" id="UP000287171"/>
    </source>
</evidence>
<gene>
    <name evidence="7" type="ORF">KDA_44510</name>
</gene>
<protein>
    <recommendedName>
        <fullName evidence="6">Zinc finger DksA/TraR C4-type domain-containing protein</fullName>
    </recommendedName>
</protein>
<name>A0A402BCF4_9CHLR</name>
<dbReference type="Gene3D" id="1.20.120.910">
    <property type="entry name" value="DksA, coiled-coil domain"/>
    <property type="match status" value="1"/>
</dbReference>
<keyword evidence="1" id="KW-0479">Metal-binding</keyword>
<dbReference type="Proteomes" id="UP000287171">
    <property type="component" value="Unassembled WGS sequence"/>
</dbReference>
<evidence type="ECO:0000256" key="4">
    <source>
        <dbReference type="PROSITE-ProRule" id="PRU00510"/>
    </source>
</evidence>
<keyword evidence="3" id="KW-0862">Zinc</keyword>
<accession>A0A402BCF4</accession>
<dbReference type="InterPro" id="IPR037187">
    <property type="entry name" value="DnaK_N"/>
</dbReference>
<evidence type="ECO:0000256" key="5">
    <source>
        <dbReference type="SAM" id="MobiDB-lite"/>
    </source>
</evidence>
<dbReference type="PANTHER" id="PTHR33823:SF4">
    <property type="entry name" value="GENERAL STRESS PROTEIN 16O"/>
    <property type="match status" value="1"/>
</dbReference>
<evidence type="ECO:0000256" key="1">
    <source>
        <dbReference type="ARBA" id="ARBA00022723"/>
    </source>
</evidence>